<dbReference type="InterPro" id="IPR058240">
    <property type="entry name" value="rSAM_sf"/>
</dbReference>
<keyword evidence="10" id="KW-0963">Cytoplasm</keyword>
<dbReference type="SFLD" id="SFLDS00029">
    <property type="entry name" value="Radical_SAM"/>
    <property type="match status" value="1"/>
</dbReference>
<keyword evidence="4 10" id="KW-0004">4Fe-4S</keyword>
<evidence type="ECO:0000256" key="4">
    <source>
        <dbReference type="ARBA" id="ARBA00022485"/>
    </source>
</evidence>
<dbReference type="PIRSF" id="PIRSF000371">
    <property type="entry name" value="PFL_act_enz"/>
    <property type="match status" value="1"/>
</dbReference>
<dbReference type="Pfam" id="PF04055">
    <property type="entry name" value="Radical_SAM"/>
    <property type="match status" value="1"/>
</dbReference>
<dbReference type="InterPro" id="IPR013785">
    <property type="entry name" value="Aldolase_TIM"/>
</dbReference>
<dbReference type="AlphaFoldDB" id="A0A0L0WDT0"/>
<comment type="catalytic activity">
    <reaction evidence="10">
        <text>glycyl-[formate C-acetyltransferase] + reduced [flavodoxin] + S-adenosyl-L-methionine = glycin-2-yl radical-[formate C-acetyltransferase] + semiquinone [flavodoxin] + 5'-deoxyadenosine + L-methionine + H(+)</text>
        <dbReference type="Rhea" id="RHEA:19225"/>
        <dbReference type="Rhea" id="RHEA-COMP:10622"/>
        <dbReference type="Rhea" id="RHEA-COMP:12190"/>
        <dbReference type="Rhea" id="RHEA-COMP:12191"/>
        <dbReference type="Rhea" id="RHEA-COMP:14480"/>
        <dbReference type="ChEBI" id="CHEBI:15378"/>
        <dbReference type="ChEBI" id="CHEBI:17319"/>
        <dbReference type="ChEBI" id="CHEBI:29947"/>
        <dbReference type="ChEBI" id="CHEBI:32722"/>
        <dbReference type="ChEBI" id="CHEBI:57618"/>
        <dbReference type="ChEBI" id="CHEBI:57844"/>
        <dbReference type="ChEBI" id="CHEBI:59789"/>
        <dbReference type="ChEBI" id="CHEBI:140311"/>
        <dbReference type="EC" id="1.97.1.4"/>
    </reaction>
</comment>
<keyword evidence="6 10" id="KW-0479">Metal-binding</keyword>
<evidence type="ECO:0000256" key="7">
    <source>
        <dbReference type="ARBA" id="ARBA00023002"/>
    </source>
</evidence>
<dbReference type="GO" id="GO:0051539">
    <property type="term" value="F:4 iron, 4 sulfur cluster binding"/>
    <property type="evidence" value="ECO:0007669"/>
    <property type="project" value="UniProtKB-UniRule"/>
</dbReference>
<evidence type="ECO:0000256" key="10">
    <source>
        <dbReference type="RuleBase" id="RU362053"/>
    </source>
</evidence>
<feature type="domain" description="Radical SAM core" evidence="11">
    <location>
        <begin position="15"/>
        <end position="242"/>
    </location>
</feature>
<evidence type="ECO:0000313" key="13">
    <source>
        <dbReference type="Proteomes" id="UP000037267"/>
    </source>
</evidence>
<dbReference type="InterPro" id="IPR006638">
    <property type="entry name" value="Elp3/MiaA/NifB-like_rSAM"/>
</dbReference>
<dbReference type="Proteomes" id="UP000037267">
    <property type="component" value="Unassembled WGS sequence"/>
</dbReference>
<evidence type="ECO:0000259" key="11">
    <source>
        <dbReference type="PROSITE" id="PS51918"/>
    </source>
</evidence>
<dbReference type="GO" id="GO:0043365">
    <property type="term" value="F:[formate-C-acetyltransferase]-activating enzyme activity"/>
    <property type="evidence" value="ECO:0007669"/>
    <property type="project" value="UniProtKB-UniRule"/>
</dbReference>
<keyword evidence="8 10" id="KW-0408">Iron</keyword>
<dbReference type="EMBL" id="LGSS01000002">
    <property type="protein sequence ID" value="KNF09633.1"/>
    <property type="molecule type" value="Genomic_DNA"/>
</dbReference>
<keyword evidence="13" id="KW-1185">Reference proteome</keyword>
<organism evidence="12 13">
    <name type="scientific">Gottschalkia purinilytica</name>
    <name type="common">Clostridium purinilyticum</name>
    <dbReference type="NCBI Taxonomy" id="1503"/>
    <lineage>
        <taxon>Bacteria</taxon>
        <taxon>Bacillati</taxon>
        <taxon>Bacillota</taxon>
        <taxon>Tissierellia</taxon>
        <taxon>Tissierellales</taxon>
        <taxon>Gottschalkiaceae</taxon>
        <taxon>Gottschalkia</taxon>
    </lineage>
</organism>
<name>A0A0L0WDT0_GOTPU</name>
<comment type="function">
    <text evidence="1 10">Activation of pyruvate formate-lyase under anaerobic conditions by generation of an organic free radical, using S-adenosylmethionine and reduced flavodoxin as cosubstrates to produce 5'-deoxy-adenosine.</text>
</comment>
<dbReference type="InterPro" id="IPR007197">
    <property type="entry name" value="rSAM"/>
</dbReference>
<dbReference type="NCBIfam" id="TIGR02494">
    <property type="entry name" value="PFLE_PFLC"/>
    <property type="match status" value="1"/>
</dbReference>
<evidence type="ECO:0000256" key="2">
    <source>
        <dbReference type="ARBA" id="ARBA00009777"/>
    </source>
</evidence>
<dbReference type="SMART" id="SM00729">
    <property type="entry name" value="Elp3"/>
    <property type="match status" value="1"/>
</dbReference>
<dbReference type="PROSITE" id="PS51918">
    <property type="entry name" value="RADICAL_SAM"/>
    <property type="match status" value="1"/>
</dbReference>
<dbReference type="PROSITE" id="PS01087">
    <property type="entry name" value="RADICAL_ACTIVATING"/>
    <property type="match status" value="1"/>
</dbReference>
<evidence type="ECO:0000256" key="1">
    <source>
        <dbReference type="ARBA" id="ARBA00003141"/>
    </source>
</evidence>
<dbReference type="InterPro" id="IPR012839">
    <property type="entry name" value="Organic_radical_activase"/>
</dbReference>
<evidence type="ECO:0000256" key="9">
    <source>
        <dbReference type="ARBA" id="ARBA00023014"/>
    </source>
</evidence>
<dbReference type="InterPro" id="IPR012838">
    <property type="entry name" value="PFL1_activating"/>
</dbReference>
<keyword evidence="12" id="KW-0670">Pyruvate</keyword>
<keyword evidence="9 10" id="KW-0411">Iron-sulfur</keyword>
<comment type="similarity">
    <text evidence="2 10">Belongs to the organic radical-activating enzymes family.</text>
</comment>
<dbReference type="GO" id="GO:0046872">
    <property type="term" value="F:metal ion binding"/>
    <property type="evidence" value="ECO:0007669"/>
    <property type="project" value="UniProtKB-UniRule"/>
</dbReference>
<keyword evidence="7 10" id="KW-0560">Oxidoreductase</keyword>
<dbReference type="PATRIC" id="fig|1503.3.peg.1581"/>
<dbReference type="STRING" id="1503.CLPU_2c00840"/>
<accession>A0A0L0WDT0</accession>
<dbReference type="InterPro" id="IPR034457">
    <property type="entry name" value="Organic_radical-activating"/>
</dbReference>
<dbReference type="SUPFAM" id="SSF102114">
    <property type="entry name" value="Radical SAM enzymes"/>
    <property type="match status" value="1"/>
</dbReference>
<dbReference type="SFLD" id="SFLDG01066">
    <property type="entry name" value="organic_radical-activating_enz"/>
    <property type="match status" value="1"/>
</dbReference>
<reference evidence="13" key="1">
    <citation type="submission" date="2015-07" db="EMBL/GenBank/DDBJ databases">
        <title>Draft genome sequence of the purine-degrading Gottschalkia purinilyticum DSM 1384 (formerly Clostridium purinilyticum).</title>
        <authorList>
            <person name="Poehlein A."/>
            <person name="Schiel-Bengelsdorf B."/>
            <person name="Bengelsdorf F.R."/>
            <person name="Daniel R."/>
            <person name="Duerre P."/>
        </authorList>
    </citation>
    <scope>NUCLEOTIDE SEQUENCE [LARGE SCALE GENOMIC DNA]</scope>
    <source>
        <strain evidence="13">DSM 1384</strain>
    </source>
</reference>
<comment type="cofactor">
    <cofactor evidence="10">
        <name>[4Fe-4S] cluster</name>
        <dbReference type="ChEBI" id="CHEBI:49883"/>
    </cofactor>
    <text evidence="10">Binds 1 [4Fe-4S] cluster. The cluster is coordinated with 3 cysteines and an exchangeable S-adenosyl-L-methionine.</text>
</comment>
<dbReference type="InterPro" id="IPR001989">
    <property type="entry name" value="Radical_activat_CS"/>
</dbReference>
<dbReference type="EC" id="1.97.1.4" evidence="10"/>
<sequence>MIKGRVHSIETMGLVDGPGIRTVVFMQGCSLKCLYCHNPDTQCMKNNKSKLYTSEEIVKMAKRYEIYYKKSGGGVTFSGGEPLIQSDFLLEVLRELKKQGINTAIDTCGYGNLKNLKEIFEVTDNILLDVKHFDKDMFQIVTGRDMNHYMKFIDHLKDYKGNLWIRHVVVPGFTDTRESMEKLANFILSIPANVAKVEIIPYHKLGIEKYEKLGIEYKLKDIPEMDKNHAKALEKYLISIIDKQKTKKVSLVI</sequence>
<dbReference type="CDD" id="cd01335">
    <property type="entry name" value="Radical_SAM"/>
    <property type="match status" value="1"/>
</dbReference>
<dbReference type="NCBIfam" id="TIGR02493">
    <property type="entry name" value="PFLA"/>
    <property type="match status" value="1"/>
</dbReference>
<dbReference type="PANTHER" id="PTHR30352">
    <property type="entry name" value="PYRUVATE FORMATE-LYASE-ACTIVATING ENZYME"/>
    <property type="match status" value="1"/>
</dbReference>
<evidence type="ECO:0000256" key="6">
    <source>
        <dbReference type="ARBA" id="ARBA00022723"/>
    </source>
</evidence>
<comment type="subcellular location">
    <subcellularLocation>
        <location evidence="10">Cytoplasm</location>
    </subcellularLocation>
</comment>
<dbReference type="GO" id="GO:0005737">
    <property type="term" value="C:cytoplasm"/>
    <property type="evidence" value="ECO:0007669"/>
    <property type="project" value="UniProtKB-SubCell"/>
</dbReference>
<evidence type="ECO:0000313" key="12">
    <source>
        <dbReference type="EMBL" id="KNF09633.1"/>
    </source>
</evidence>
<keyword evidence="5 10" id="KW-0949">S-adenosyl-L-methionine</keyword>
<dbReference type="PANTHER" id="PTHR30352:SF5">
    <property type="entry name" value="PYRUVATE FORMATE-LYASE 1-ACTIVATING ENZYME"/>
    <property type="match status" value="1"/>
</dbReference>
<dbReference type="RefSeq" id="WP_050354030.1">
    <property type="nucleotide sequence ID" value="NZ_LGSS01000002.1"/>
</dbReference>
<comment type="caution">
    <text evidence="12">The sequence shown here is derived from an EMBL/GenBank/DDBJ whole genome shotgun (WGS) entry which is preliminary data.</text>
</comment>
<gene>
    <name evidence="12" type="primary">act</name>
    <name evidence="12" type="ORF">CLPU_2c00840</name>
</gene>
<evidence type="ECO:0000256" key="5">
    <source>
        <dbReference type="ARBA" id="ARBA00022691"/>
    </source>
</evidence>
<keyword evidence="12" id="KW-0456">Lyase</keyword>
<dbReference type="GO" id="GO:0016829">
    <property type="term" value="F:lyase activity"/>
    <property type="evidence" value="ECO:0007669"/>
    <property type="project" value="UniProtKB-KW"/>
</dbReference>
<evidence type="ECO:0000256" key="3">
    <source>
        <dbReference type="ARBA" id="ARBA00021356"/>
    </source>
</evidence>
<dbReference type="Gene3D" id="3.20.20.70">
    <property type="entry name" value="Aldolase class I"/>
    <property type="match status" value="1"/>
</dbReference>
<proteinExistence type="inferred from homology"/>
<evidence type="ECO:0000256" key="8">
    <source>
        <dbReference type="ARBA" id="ARBA00023004"/>
    </source>
</evidence>
<dbReference type="OrthoDB" id="9782387at2"/>
<protein>
    <recommendedName>
        <fullName evidence="3 10">Pyruvate formate-lyase-activating enzyme</fullName>
        <ecNumber evidence="10">1.97.1.4</ecNumber>
    </recommendedName>
</protein>